<accession>A0A6A6CRN2</accession>
<feature type="region of interest" description="Disordered" evidence="1">
    <location>
        <begin position="307"/>
        <end position="346"/>
    </location>
</feature>
<feature type="compositionally biased region" description="Polar residues" evidence="1">
    <location>
        <begin position="467"/>
        <end position="486"/>
    </location>
</feature>
<dbReference type="RefSeq" id="XP_033670624.1">
    <property type="nucleotide sequence ID" value="XM_033812026.1"/>
</dbReference>
<keyword evidence="3" id="KW-1185">Reference proteome</keyword>
<organism evidence="2 3">
    <name type="scientific">Zasmidium cellare ATCC 36951</name>
    <dbReference type="NCBI Taxonomy" id="1080233"/>
    <lineage>
        <taxon>Eukaryota</taxon>
        <taxon>Fungi</taxon>
        <taxon>Dikarya</taxon>
        <taxon>Ascomycota</taxon>
        <taxon>Pezizomycotina</taxon>
        <taxon>Dothideomycetes</taxon>
        <taxon>Dothideomycetidae</taxon>
        <taxon>Mycosphaerellales</taxon>
        <taxon>Mycosphaerellaceae</taxon>
        <taxon>Zasmidium</taxon>
    </lineage>
</organism>
<gene>
    <name evidence="2" type="ORF">M409DRAFT_52242</name>
</gene>
<feature type="region of interest" description="Disordered" evidence="1">
    <location>
        <begin position="97"/>
        <end position="166"/>
    </location>
</feature>
<feature type="compositionally biased region" description="Polar residues" evidence="1">
    <location>
        <begin position="307"/>
        <end position="330"/>
    </location>
</feature>
<feature type="region of interest" description="Disordered" evidence="1">
    <location>
        <begin position="458"/>
        <end position="486"/>
    </location>
</feature>
<feature type="compositionally biased region" description="Acidic residues" evidence="1">
    <location>
        <begin position="151"/>
        <end position="162"/>
    </location>
</feature>
<evidence type="ECO:0000313" key="3">
    <source>
        <dbReference type="Proteomes" id="UP000799537"/>
    </source>
</evidence>
<dbReference type="GeneID" id="54565298"/>
<name>A0A6A6CRN2_ZASCE</name>
<feature type="region of interest" description="Disordered" evidence="1">
    <location>
        <begin position="1"/>
        <end position="46"/>
    </location>
</feature>
<dbReference type="AlphaFoldDB" id="A0A6A6CRN2"/>
<dbReference type="EMBL" id="ML993587">
    <property type="protein sequence ID" value="KAF2169735.1"/>
    <property type="molecule type" value="Genomic_DNA"/>
</dbReference>
<protein>
    <submittedName>
        <fullName evidence="2">Uncharacterized protein</fullName>
    </submittedName>
</protein>
<sequence length="612" mass="65719">MDDNKKDLPASSARGEASRVFDEPPGILGEPLDLPDPRLNQLHQPPACSSTVDVLQSHPLRLNPFRDEIVPPQPTQDDALRDLFDLNSQGVEIGRTDRALMPPITPSPQMVPAQLPLDPDSLDTPLSPRTTMDQSSMLSTQDTETKSSSDEAMDLDPDGDTDESGKFVEQLDSGVASTAQSPDNMPLSQGHGNMRGIQEMMEQSMAAPSKPSMDLKSESPGQMQVVGHRDMPIGTQTQEQSIATASQQTGGIEVNTAGQSQSLHQSEMAMYYQLLGQSTSAPMSPAANHHGQQQALGHHNMQTGRQPLEQSMTASSQASMGPSGDLSGQHQPRGGIRDSVQGDQSSLAGDIQRERLLEALFLSETQRLSEVLARRPAALEQYFGVANRGGQTVAGQSSVAGGERNVPGGVQNERLSQIFARQHSQATRQGPPPPFPMAQAVAPGLAMAPPAPSTNAVPFGPALGSAPSASQNMATPATSQPSAQSSLNTIDTTLQRAVQQLNSSTKQVLPNVPARTTDAWIVQHHIDINTADPRSFHAMWIGQAYSFDAAVEKMKDCLHVDPPLAGDLEQFKRETPLKRITDPRGEGLGMGYMFLGAESGRMRRIWTRPWSG</sequence>
<feature type="compositionally biased region" description="Polar residues" evidence="1">
    <location>
        <begin position="129"/>
        <end position="142"/>
    </location>
</feature>
<feature type="compositionally biased region" description="Low complexity" evidence="1">
    <location>
        <begin position="115"/>
        <end position="128"/>
    </location>
</feature>
<proteinExistence type="predicted"/>
<dbReference type="Proteomes" id="UP000799537">
    <property type="component" value="Unassembled WGS sequence"/>
</dbReference>
<evidence type="ECO:0000313" key="2">
    <source>
        <dbReference type="EMBL" id="KAF2169735.1"/>
    </source>
</evidence>
<evidence type="ECO:0000256" key="1">
    <source>
        <dbReference type="SAM" id="MobiDB-lite"/>
    </source>
</evidence>
<reference evidence="2" key="1">
    <citation type="journal article" date="2020" name="Stud. Mycol.">
        <title>101 Dothideomycetes genomes: a test case for predicting lifestyles and emergence of pathogens.</title>
        <authorList>
            <person name="Haridas S."/>
            <person name="Albert R."/>
            <person name="Binder M."/>
            <person name="Bloem J."/>
            <person name="Labutti K."/>
            <person name="Salamov A."/>
            <person name="Andreopoulos B."/>
            <person name="Baker S."/>
            <person name="Barry K."/>
            <person name="Bills G."/>
            <person name="Bluhm B."/>
            <person name="Cannon C."/>
            <person name="Castanera R."/>
            <person name="Culley D."/>
            <person name="Daum C."/>
            <person name="Ezra D."/>
            <person name="Gonzalez J."/>
            <person name="Henrissat B."/>
            <person name="Kuo A."/>
            <person name="Liang C."/>
            <person name="Lipzen A."/>
            <person name="Lutzoni F."/>
            <person name="Magnuson J."/>
            <person name="Mondo S."/>
            <person name="Nolan M."/>
            <person name="Ohm R."/>
            <person name="Pangilinan J."/>
            <person name="Park H.-J."/>
            <person name="Ramirez L."/>
            <person name="Alfaro M."/>
            <person name="Sun H."/>
            <person name="Tritt A."/>
            <person name="Yoshinaga Y."/>
            <person name="Zwiers L.-H."/>
            <person name="Turgeon B."/>
            <person name="Goodwin S."/>
            <person name="Spatafora J."/>
            <person name="Crous P."/>
            <person name="Grigoriev I."/>
        </authorList>
    </citation>
    <scope>NUCLEOTIDE SEQUENCE</scope>
    <source>
        <strain evidence="2">ATCC 36951</strain>
    </source>
</reference>